<dbReference type="AlphaFoldDB" id="A0A3P8JZX7"/>
<dbReference type="OrthoDB" id="4371734at2"/>
<feature type="signal peptide" evidence="1">
    <location>
        <begin position="1"/>
        <end position="20"/>
    </location>
</feature>
<dbReference type="PROSITE" id="PS51257">
    <property type="entry name" value="PROKAR_LIPOPROTEIN"/>
    <property type="match status" value="1"/>
</dbReference>
<evidence type="ECO:0000256" key="1">
    <source>
        <dbReference type="SAM" id="SignalP"/>
    </source>
</evidence>
<keyword evidence="1" id="KW-0732">Signal</keyword>
<feature type="chain" id="PRO_5039211992" evidence="1">
    <location>
        <begin position="21"/>
        <end position="266"/>
    </location>
</feature>
<accession>A0A3P8JZX7</accession>
<gene>
    <name evidence="2" type="ORF">NCTC10741_01961</name>
</gene>
<name>A0A3P8JZX7_TSUPA</name>
<dbReference type="RefSeq" id="WP_126196011.1">
    <property type="nucleotide sequence ID" value="NZ_CP085954.1"/>
</dbReference>
<protein>
    <submittedName>
        <fullName evidence="2">Protein of uncharacterized function (DUF3298)</fullName>
    </submittedName>
</protein>
<dbReference type="Proteomes" id="UP000271626">
    <property type="component" value="Chromosome"/>
</dbReference>
<reference evidence="2 3" key="1">
    <citation type="submission" date="2018-12" db="EMBL/GenBank/DDBJ databases">
        <authorList>
            <consortium name="Pathogen Informatics"/>
        </authorList>
    </citation>
    <scope>NUCLEOTIDE SEQUENCE [LARGE SCALE GENOMIC DNA]</scope>
    <source>
        <strain evidence="2 3">NCTC10741</strain>
    </source>
</reference>
<proteinExistence type="predicted"/>
<organism evidence="2 3">
    <name type="scientific">Tsukamurella paurometabola</name>
    <name type="common">Corynebacterium paurometabolum</name>
    <dbReference type="NCBI Taxonomy" id="2061"/>
    <lineage>
        <taxon>Bacteria</taxon>
        <taxon>Bacillati</taxon>
        <taxon>Actinomycetota</taxon>
        <taxon>Actinomycetes</taxon>
        <taxon>Mycobacteriales</taxon>
        <taxon>Tsukamurellaceae</taxon>
        <taxon>Tsukamurella</taxon>
    </lineage>
</organism>
<evidence type="ECO:0000313" key="3">
    <source>
        <dbReference type="Proteomes" id="UP000271626"/>
    </source>
</evidence>
<sequence>MRGRRCAVAALIAGTTVTSAACRDPSPAPAPSASATVASAASSVATPSSAGSARDYGPVGPTATAAHGYVPGLVRSTGSDGAAVYDVPVPTIAGGSAAVVERFTESMRASLADRIGRLRTADRSVTVRFGQLADGEGSRVSRIGAGAVAGILLTNFYQQGAAHPNNQIGTVVIDTATAQPILLSQLLPGPAAVERVEELIRQQGTDSTPNPFLNGSTALANWLPTATGITFYVPVAHAAGDFWPFALSWADLEGILPADVAAALRR</sequence>
<evidence type="ECO:0000313" key="2">
    <source>
        <dbReference type="EMBL" id="VDR38829.1"/>
    </source>
</evidence>
<dbReference type="EMBL" id="LR131273">
    <property type="protein sequence ID" value="VDR38829.1"/>
    <property type="molecule type" value="Genomic_DNA"/>
</dbReference>